<protein>
    <recommendedName>
        <fullName evidence="5">GDP-mannose-dependent alpha-(1-6)-phosphatidylinositol monomannoside mannosyltransferase</fullName>
    </recommendedName>
</protein>
<dbReference type="eggNOG" id="COG0438">
    <property type="taxonomic scope" value="Bacteria"/>
</dbReference>
<sequence length="378" mass="43059">MNQSYCIFAAQYFPHLGGVERYTYHLAKELTARGDRVVIVTSNVQRLSSYECMDGIPVYRFPCLNLLDGRFPVLKPTGDFFKIHRQLKHQRFDKVIVNTRFYPHSLYGVLFGKIRGTKTVVIDHGSSHLTVHNPFWDTVGGWYEHLFTKILQLFCQDYYGVSQASVRWLKHFHIRAKGTLYNAIDLKEIQARLDKPKRDFRKECQIPNHASVITFTGRLLREKGLLPLTQAFSQLQKIYPDTYLCIAGDGDLEQELRAIDDSHMKILGRLDAGEIIDLLRITDIFCLPSVSEGFSTSLLEAAACGNYIVVTDTACPYELLPDHTGGTILRELSASAIADGLCHALEHPKERQTAIKNTYQKLTENFTWDIVTDKVQAL</sequence>
<evidence type="ECO:0000313" key="3">
    <source>
        <dbReference type="EMBL" id="EEG50344.1"/>
    </source>
</evidence>
<feature type="domain" description="Glycosyl transferase family 1" evidence="1">
    <location>
        <begin position="198"/>
        <end position="360"/>
    </location>
</feature>
<dbReference type="HOGENOM" id="CLU_009583_2_1_9"/>
<dbReference type="EMBL" id="ACBZ01000027">
    <property type="protein sequence ID" value="EEG50344.1"/>
    <property type="molecule type" value="Genomic_DNA"/>
</dbReference>
<dbReference type="Proteomes" id="UP000003100">
    <property type="component" value="Unassembled WGS sequence"/>
</dbReference>
<evidence type="ECO:0000313" key="4">
    <source>
        <dbReference type="Proteomes" id="UP000003100"/>
    </source>
</evidence>
<dbReference type="Gene3D" id="3.40.50.2000">
    <property type="entry name" value="Glycogen Phosphorylase B"/>
    <property type="match status" value="2"/>
</dbReference>
<evidence type="ECO:0000259" key="2">
    <source>
        <dbReference type="Pfam" id="PF13439"/>
    </source>
</evidence>
<keyword evidence="4" id="KW-1185">Reference proteome</keyword>
<organism evidence="3 4">
    <name type="scientific">Blautia hydrogenotrophica (strain DSM 10507 / JCM 14656 / S5a33)</name>
    <name type="common">Ruminococcus hydrogenotrophicus</name>
    <dbReference type="NCBI Taxonomy" id="476272"/>
    <lineage>
        <taxon>Bacteria</taxon>
        <taxon>Bacillati</taxon>
        <taxon>Bacillota</taxon>
        <taxon>Clostridia</taxon>
        <taxon>Lachnospirales</taxon>
        <taxon>Lachnospiraceae</taxon>
        <taxon>Blautia</taxon>
    </lineage>
</organism>
<dbReference type="Pfam" id="PF00534">
    <property type="entry name" value="Glycos_transf_1"/>
    <property type="match status" value="1"/>
</dbReference>
<dbReference type="PATRIC" id="fig|476272.21.peg.3760"/>
<evidence type="ECO:0000259" key="1">
    <source>
        <dbReference type="Pfam" id="PF00534"/>
    </source>
</evidence>
<gene>
    <name evidence="3" type="ORF">RUMHYD_00758</name>
</gene>
<evidence type="ECO:0008006" key="5">
    <source>
        <dbReference type="Google" id="ProtNLM"/>
    </source>
</evidence>
<dbReference type="GO" id="GO:0016757">
    <property type="term" value="F:glycosyltransferase activity"/>
    <property type="evidence" value="ECO:0007669"/>
    <property type="project" value="InterPro"/>
</dbReference>
<dbReference type="InterPro" id="IPR028098">
    <property type="entry name" value="Glyco_trans_4-like_N"/>
</dbReference>
<reference evidence="3 4" key="1">
    <citation type="submission" date="2009-01" db="EMBL/GenBank/DDBJ databases">
        <authorList>
            <person name="Fulton L."/>
            <person name="Clifton S."/>
            <person name="Fulton B."/>
            <person name="Xu J."/>
            <person name="Minx P."/>
            <person name="Pepin K.H."/>
            <person name="Johnson M."/>
            <person name="Bhonagiri V."/>
            <person name="Nash W.E."/>
            <person name="Mardis E.R."/>
            <person name="Wilson R.K."/>
        </authorList>
    </citation>
    <scope>NUCLEOTIDE SEQUENCE [LARGE SCALE GENOMIC DNA]</scope>
    <source>
        <strain evidence="4">DSM 10507 / JCM 14656 / S5a33</strain>
    </source>
</reference>
<comment type="caution">
    <text evidence="3">The sequence shown here is derived from an EMBL/GenBank/DDBJ whole genome shotgun (WGS) entry which is preliminary data.</text>
</comment>
<dbReference type="AlphaFoldDB" id="C0CIU1"/>
<name>C0CIU1_BLAHS</name>
<dbReference type="RefSeq" id="WP_005946208.1">
    <property type="nucleotide sequence ID" value="NZ_CP136423.1"/>
</dbReference>
<dbReference type="PANTHER" id="PTHR45871:SF1">
    <property type="entry name" value="PHOSPHATIDYLINOSITOL N-ACETYLGLUCOSAMINYLTRANSFERASE SUBUNIT A"/>
    <property type="match status" value="1"/>
</dbReference>
<dbReference type="SUPFAM" id="SSF53756">
    <property type="entry name" value="UDP-Glycosyltransferase/glycogen phosphorylase"/>
    <property type="match status" value="1"/>
</dbReference>
<dbReference type="PANTHER" id="PTHR45871">
    <property type="entry name" value="N-ACETYLGLUCOSAMINYL-PHOSPHATIDYLINOSITOL BIOSYNTHETIC PROTEIN"/>
    <property type="match status" value="1"/>
</dbReference>
<dbReference type="GeneID" id="86821942"/>
<reference evidence="3 4" key="2">
    <citation type="submission" date="2009-02" db="EMBL/GenBank/DDBJ databases">
        <title>Draft genome sequence of Blautia hydrogenotrophica DSM 10507 (Ruminococcus hydrogenotrophicus DSM 10507).</title>
        <authorList>
            <person name="Sudarsanam P."/>
            <person name="Ley R."/>
            <person name="Guruge J."/>
            <person name="Turnbaugh P.J."/>
            <person name="Mahowald M."/>
            <person name="Liep D."/>
            <person name="Gordon J."/>
        </authorList>
    </citation>
    <scope>NUCLEOTIDE SEQUENCE [LARGE SCALE GENOMIC DNA]</scope>
    <source>
        <strain evidence="4">DSM 10507 / JCM 14656 / S5a33</strain>
    </source>
</reference>
<dbReference type="InterPro" id="IPR001296">
    <property type="entry name" value="Glyco_trans_1"/>
</dbReference>
<dbReference type="CDD" id="cd03801">
    <property type="entry name" value="GT4_PimA-like"/>
    <property type="match status" value="1"/>
</dbReference>
<dbReference type="Pfam" id="PF13439">
    <property type="entry name" value="Glyco_transf_4"/>
    <property type="match status" value="1"/>
</dbReference>
<proteinExistence type="predicted"/>
<feature type="domain" description="Glycosyltransferase subfamily 4-like N-terminal" evidence="2">
    <location>
        <begin position="17"/>
        <end position="187"/>
    </location>
</feature>
<accession>C0CIU1</accession>